<dbReference type="InterPro" id="IPR000014">
    <property type="entry name" value="PAS"/>
</dbReference>
<evidence type="ECO:0000313" key="16">
    <source>
        <dbReference type="EMBL" id="VBB45549.1"/>
    </source>
</evidence>
<dbReference type="InterPro" id="IPR003660">
    <property type="entry name" value="HAMP_dom"/>
</dbReference>
<feature type="transmembrane region" description="Helical" evidence="11">
    <location>
        <begin position="18"/>
        <end position="38"/>
    </location>
</feature>
<evidence type="ECO:0000256" key="10">
    <source>
        <dbReference type="ARBA" id="ARBA00023136"/>
    </source>
</evidence>
<dbReference type="InterPro" id="IPR000700">
    <property type="entry name" value="PAS-assoc_C"/>
</dbReference>
<dbReference type="PROSITE" id="PS50109">
    <property type="entry name" value="HIS_KIN"/>
    <property type="match status" value="1"/>
</dbReference>
<comment type="catalytic activity">
    <reaction evidence="1">
        <text>ATP + protein L-histidine = ADP + protein N-phospho-L-histidine.</text>
        <dbReference type="EC" id="2.7.13.3"/>
    </reaction>
</comment>
<dbReference type="PANTHER" id="PTHR42878:SF15">
    <property type="entry name" value="BACTERIOPHYTOCHROME"/>
    <property type="match status" value="1"/>
</dbReference>
<dbReference type="EMBL" id="UPXX01000029">
    <property type="protein sequence ID" value="VBB45549.1"/>
    <property type="molecule type" value="Genomic_DNA"/>
</dbReference>
<evidence type="ECO:0000256" key="4">
    <source>
        <dbReference type="ARBA" id="ARBA00022553"/>
    </source>
</evidence>
<dbReference type="SMART" id="SM00388">
    <property type="entry name" value="HisKA"/>
    <property type="match status" value="1"/>
</dbReference>
<dbReference type="GO" id="GO:0005524">
    <property type="term" value="F:ATP binding"/>
    <property type="evidence" value="ECO:0007669"/>
    <property type="project" value="UniProtKB-KW"/>
</dbReference>
<dbReference type="InterPro" id="IPR036890">
    <property type="entry name" value="HATPase_C_sf"/>
</dbReference>
<feature type="domain" description="PAC" evidence="14">
    <location>
        <begin position="459"/>
        <end position="515"/>
    </location>
</feature>
<dbReference type="InterPro" id="IPR029151">
    <property type="entry name" value="Sensor-like_sf"/>
</dbReference>
<feature type="domain" description="Histidine kinase" evidence="12">
    <location>
        <begin position="528"/>
        <end position="735"/>
    </location>
</feature>
<feature type="domain" description="PAS" evidence="13">
    <location>
        <begin position="388"/>
        <end position="433"/>
    </location>
</feature>
<keyword evidence="8" id="KW-0067">ATP-binding</keyword>
<feature type="domain" description="HAMP" evidence="15">
    <location>
        <begin position="313"/>
        <end position="365"/>
    </location>
</feature>
<dbReference type="InterPro" id="IPR035965">
    <property type="entry name" value="PAS-like_dom_sf"/>
</dbReference>
<dbReference type="AlphaFoldDB" id="A0A653ACB0"/>
<dbReference type="PANTHER" id="PTHR42878">
    <property type="entry name" value="TWO-COMPONENT HISTIDINE KINASE"/>
    <property type="match status" value="1"/>
</dbReference>
<dbReference type="Gene3D" id="3.30.565.10">
    <property type="entry name" value="Histidine kinase-like ATPase, C-terminal domain"/>
    <property type="match status" value="1"/>
</dbReference>
<accession>A0A653ACB0</accession>
<evidence type="ECO:0000256" key="6">
    <source>
        <dbReference type="ARBA" id="ARBA00022741"/>
    </source>
</evidence>
<evidence type="ECO:0000256" key="11">
    <source>
        <dbReference type="SAM" id="Phobius"/>
    </source>
</evidence>
<dbReference type="Gene3D" id="3.30.450.20">
    <property type="entry name" value="PAS domain"/>
    <property type="match status" value="2"/>
</dbReference>
<dbReference type="GO" id="GO:0000155">
    <property type="term" value="F:phosphorelay sensor kinase activity"/>
    <property type="evidence" value="ECO:0007669"/>
    <property type="project" value="InterPro"/>
</dbReference>
<dbReference type="Gene3D" id="6.10.340.10">
    <property type="match status" value="1"/>
</dbReference>
<keyword evidence="11" id="KW-1133">Transmembrane helix</keyword>
<comment type="subcellular location">
    <subcellularLocation>
        <location evidence="2">Membrane</location>
    </subcellularLocation>
</comment>
<dbReference type="Pfam" id="PF13426">
    <property type="entry name" value="PAS_9"/>
    <property type="match status" value="1"/>
</dbReference>
<dbReference type="SUPFAM" id="SSF55874">
    <property type="entry name" value="ATPase domain of HSP90 chaperone/DNA topoisomerase II/histidine kinase"/>
    <property type="match status" value="1"/>
</dbReference>
<evidence type="ECO:0000256" key="1">
    <source>
        <dbReference type="ARBA" id="ARBA00000085"/>
    </source>
</evidence>
<evidence type="ECO:0000259" key="12">
    <source>
        <dbReference type="PROSITE" id="PS50109"/>
    </source>
</evidence>
<feature type="transmembrane region" description="Helical" evidence="11">
    <location>
        <begin position="292"/>
        <end position="316"/>
    </location>
</feature>
<dbReference type="EC" id="2.7.13.3" evidence="3"/>
<dbReference type="InterPro" id="IPR003661">
    <property type="entry name" value="HisK_dim/P_dom"/>
</dbReference>
<dbReference type="CDD" id="cd00082">
    <property type="entry name" value="HisKA"/>
    <property type="match status" value="1"/>
</dbReference>
<dbReference type="PROSITE" id="PS50885">
    <property type="entry name" value="HAMP"/>
    <property type="match status" value="1"/>
</dbReference>
<keyword evidence="11" id="KW-0812">Transmembrane</keyword>
<evidence type="ECO:0000256" key="9">
    <source>
        <dbReference type="ARBA" id="ARBA00023012"/>
    </source>
</evidence>
<dbReference type="GO" id="GO:0030295">
    <property type="term" value="F:protein kinase activator activity"/>
    <property type="evidence" value="ECO:0007669"/>
    <property type="project" value="TreeGrafter"/>
</dbReference>
<evidence type="ECO:0000256" key="8">
    <source>
        <dbReference type="ARBA" id="ARBA00022840"/>
    </source>
</evidence>
<keyword evidence="7" id="KW-0418">Kinase</keyword>
<dbReference type="SMART" id="SM00304">
    <property type="entry name" value="HAMP"/>
    <property type="match status" value="1"/>
</dbReference>
<dbReference type="Pfam" id="PF14827">
    <property type="entry name" value="dCache_3"/>
    <property type="match status" value="1"/>
</dbReference>
<reference evidence="16" key="1">
    <citation type="submission" date="2018-07" db="EMBL/GenBank/DDBJ databases">
        <authorList>
            <consortium name="Genoscope - CEA"/>
            <person name="William W."/>
        </authorList>
    </citation>
    <scope>NUCLEOTIDE SEQUENCE</scope>
    <source>
        <strain evidence="16">IK1</strain>
    </source>
</reference>
<evidence type="ECO:0000259" key="13">
    <source>
        <dbReference type="PROSITE" id="PS50112"/>
    </source>
</evidence>
<evidence type="ECO:0000256" key="5">
    <source>
        <dbReference type="ARBA" id="ARBA00022679"/>
    </source>
</evidence>
<dbReference type="Pfam" id="PF00512">
    <property type="entry name" value="HisKA"/>
    <property type="match status" value="1"/>
</dbReference>
<keyword evidence="9" id="KW-0902">Two-component regulatory system</keyword>
<protein>
    <recommendedName>
        <fullName evidence="3">histidine kinase</fullName>
        <ecNumber evidence="3">2.7.13.3</ecNumber>
    </recommendedName>
</protein>
<dbReference type="Pfam" id="PF00672">
    <property type="entry name" value="HAMP"/>
    <property type="match status" value="1"/>
</dbReference>
<evidence type="ECO:0000259" key="14">
    <source>
        <dbReference type="PROSITE" id="PS50113"/>
    </source>
</evidence>
<dbReference type="GO" id="GO:0000156">
    <property type="term" value="F:phosphorelay response regulator activity"/>
    <property type="evidence" value="ECO:0007669"/>
    <property type="project" value="TreeGrafter"/>
</dbReference>
<name>A0A653ACB0_UNCDX</name>
<keyword evidence="4" id="KW-0597">Phosphoprotein</keyword>
<dbReference type="InterPro" id="IPR036097">
    <property type="entry name" value="HisK_dim/P_sf"/>
</dbReference>
<evidence type="ECO:0000256" key="2">
    <source>
        <dbReference type="ARBA" id="ARBA00004370"/>
    </source>
</evidence>
<evidence type="ECO:0000259" key="15">
    <source>
        <dbReference type="PROSITE" id="PS50885"/>
    </source>
</evidence>
<dbReference type="Gene3D" id="1.10.287.130">
    <property type="match status" value="1"/>
</dbReference>
<dbReference type="InterPro" id="IPR029150">
    <property type="entry name" value="dCache_3"/>
</dbReference>
<dbReference type="GO" id="GO:0007234">
    <property type="term" value="P:osmosensory signaling via phosphorelay pathway"/>
    <property type="evidence" value="ECO:0007669"/>
    <property type="project" value="TreeGrafter"/>
</dbReference>
<dbReference type="InterPro" id="IPR005467">
    <property type="entry name" value="His_kinase_dom"/>
</dbReference>
<keyword evidence="6" id="KW-0547">Nucleotide-binding</keyword>
<organism evidence="16">
    <name type="scientific">Uncultured Desulfatiglans sp</name>
    <dbReference type="NCBI Taxonomy" id="1748965"/>
    <lineage>
        <taxon>Bacteria</taxon>
        <taxon>Pseudomonadati</taxon>
        <taxon>Thermodesulfobacteriota</taxon>
        <taxon>Desulfobacteria</taxon>
        <taxon>Desulfatiglandales</taxon>
        <taxon>Desulfatiglandaceae</taxon>
        <taxon>Desulfatiglans</taxon>
        <taxon>environmental samples</taxon>
    </lineage>
</organism>
<dbReference type="NCBIfam" id="TIGR00229">
    <property type="entry name" value="sensory_box"/>
    <property type="match status" value="1"/>
</dbReference>
<dbReference type="InterPro" id="IPR050351">
    <property type="entry name" value="BphY/WalK/GraS-like"/>
</dbReference>
<evidence type="ECO:0000256" key="3">
    <source>
        <dbReference type="ARBA" id="ARBA00012438"/>
    </source>
</evidence>
<sequence length="750" mass="85161">MISLITDWILRMSLKWKLLLPFLILSFIGTTVLVYIGLRSQEKLIKNEELKELARVYQIFLTVIDHRETQALSLATMVAVNPIAEAALALRDREGLYRSFVPLYDELRKNFGIGQFHFHIPPAKSFLRLHMPEESGEMISYRREVIDAMKSGKAVSGLEWGLTGLGIRGVAPVYYAGELAGTVEIGFPFDAPFLDQLKGEWQTDLTVYEKRGEDNYILLATTVKGHAFYDPFPLNGDLRSGWPRMLISPAGAPDRSVLLGTVSDFYGETVALVQIEVDRSAIMRRLEKTRNLMFLVGGVGIILSFALTWLVAYLFVRPIVEIVEDADEIARGRREKRLKIRPSDEMGRLTISLNTMLDSLQARRREIANYARTLERKVQERTADLVSSEEKYRTLVENIPLIVYRLLDDGTTEFLNPYFTEKLGYSIEEAVGNKRFWWEKVCGYTGGPEDDMVRHCWENGAELRVERVIKSRKGEELIFIDHAIPALDEHGNVKWVDGTMVDITELKHLQERTLQTEEIRVLGEISARFAHEIRNPLAIAGGFARRLCNAMSQDDPHYKFAQIIVEEVARLEDILQIILSSIEPFTLTVSRVDLNKSLQHCLDELEESIQVRQIHLETIFDPALESIEGDSDLLHRAFECLLKHAVVSSPRNDSLLVATEKRNGTCVVKISHRAEGLGDEDLEQFFFPRITGKTGSDIKDLPLAKVIIHRHGGKVTVQREIEGRILLRIELPVILPKPRGGKGRQVRSAN</sequence>
<dbReference type="SUPFAM" id="SSF103190">
    <property type="entry name" value="Sensory domain-like"/>
    <property type="match status" value="1"/>
</dbReference>
<keyword evidence="5" id="KW-0808">Transferase</keyword>
<evidence type="ECO:0000256" key="7">
    <source>
        <dbReference type="ARBA" id="ARBA00022777"/>
    </source>
</evidence>
<dbReference type="PROSITE" id="PS50113">
    <property type="entry name" value="PAC"/>
    <property type="match status" value="1"/>
</dbReference>
<proteinExistence type="predicted"/>
<dbReference type="SUPFAM" id="SSF158472">
    <property type="entry name" value="HAMP domain-like"/>
    <property type="match status" value="1"/>
</dbReference>
<gene>
    <name evidence="16" type="ORF">TRIP_B350500</name>
</gene>
<dbReference type="CDD" id="cd06225">
    <property type="entry name" value="HAMP"/>
    <property type="match status" value="1"/>
</dbReference>
<dbReference type="PROSITE" id="PS50112">
    <property type="entry name" value="PAS"/>
    <property type="match status" value="1"/>
</dbReference>
<dbReference type="SUPFAM" id="SSF47384">
    <property type="entry name" value="Homodimeric domain of signal transducing histidine kinase"/>
    <property type="match status" value="1"/>
</dbReference>
<dbReference type="GO" id="GO:0016020">
    <property type="term" value="C:membrane"/>
    <property type="evidence" value="ECO:0007669"/>
    <property type="project" value="UniProtKB-SubCell"/>
</dbReference>
<dbReference type="SUPFAM" id="SSF55785">
    <property type="entry name" value="PYP-like sensor domain (PAS domain)"/>
    <property type="match status" value="1"/>
</dbReference>
<keyword evidence="10 11" id="KW-0472">Membrane</keyword>